<dbReference type="Gene3D" id="3.40.50.720">
    <property type="entry name" value="NAD(P)-binding Rossmann-like Domain"/>
    <property type="match status" value="1"/>
</dbReference>
<reference evidence="10" key="1">
    <citation type="journal article" date="2019" name="Int. J. Syst. Evol. Microbiol.">
        <title>The Global Catalogue of Microorganisms (GCM) 10K type strain sequencing project: providing services to taxonomists for standard genome sequencing and annotation.</title>
        <authorList>
            <consortium name="The Broad Institute Genomics Platform"/>
            <consortium name="The Broad Institute Genome Sequencing Center for Infectious Disease"/>
            <person name="Wu L."/>
            <person name="Ma J."/>
        </authorList>
    </citation>
    <scope>NUCLEOTIDE SEQUENCE [LARGE SCALE GENOMIC DNA]</scope>
    <source>
        <strain evidence="10">CCUG 39402</strain>
    </source>
</reference>
<evidence type="ECO:0000313" key="9">
    <source>
        <dbReference type="EMBL" id="MFC6283169.1"/>
    </source>
</evidence>
<dbReference type="Proteomes" id="UP001596270">
    <property type="component" value="Unassembled WGS sequence"/>
</dbReference>
<evidence type="ECO:0000256" key="4">
    <source>
        <dbReference type="ARBA" id="ARBA00011990"/>
    </source>
</evidence>
<comment type="cofactor">
    <cofactor evidence="2 7">
        <name>NAD(+)</name>
        <dbReference type="ChEBI" id="CHEBI:57540"/>
    </cofactor>
</comment>
<organism evidence="9 10">
    <name type="scientific">Polaromonas aquatica</name>
    <dbReference type="NCBI Taxonomy" id="332657"/>
    <lineage>
        <taxon>Bacteria</taxon>
        <taxon>Pseudomonadati</taxon>
        <taxon>Pseudomonadota</taxon>
        <taxon>Betaproteobacteria</taxon>
        <taxon>Burkholderiales</taxon>
        <taxon>Comamonadaceae</taxon>
        <taxon>Polaromonas</taxon>
    </lineage>
</organism>
<sequence length="344" mass="38321">MILVTGGAGFIGANFILDWLSLHDEPILNLDKLTYAGNLDNLRGLEGDSRYIFAHGDIADSQWVGGLLALHRPRAIVHFAAESHVDRSIDSAEDFVQTNIVGTFRLLEVARAYWSRLEGESAAAFRFLQVSTDEVYGSLASSAAAFREVDRYQPNSPYAASKAAADHMVRASHKTWGLPVLTTNSANNYGPYQFPEKLIPHMIVAALEGRPMPVYGDGLQVRDWLYVKDHCRAIRLVLETGRPGETYNVGSGDGKPNLDVVLAICHLLDELRPTLELGGYRRLITRVADRPGHDTRYAIDPAKITRELGWKAEQSFESGLRQTVQWYLDNPVWLEAVRARIHIA</sequence>
<name>A0ABW1U1Q4_9BURK</name>
<feature type="domain" description="NAD(P)-binding" evidence="8">
    <location>
        <begin position="3"/>
        <end position="323"/>
    </location>
</feature>
<dbReference type="GO" id="GO:0008460">
    <property type="term" value="F:dTDP-glucose 4,6-dehydratase activity"/>
    <property type="evidence" value="ECO:0007669"/>
    <property type="project" value="UniProtKB-EC"/>
</dbReference>
<dbReference type="SUPFAM" id="SSF51735">
    <property type="entry name" value="NAD(P)-binding Rossmann-fold domains"/>
    <property type="match status" value="1"/>
</dbReference>
<dbReference type="EC" id="4.2.1.46" evidence="4 7"/>
<dbReference type="InterPro" id="IPR036291">
    <property type="entry name" value="NAD(P)-bd_dom_sf"/>
</dbReference>
<proteinExistence type="inferred from homology"/>
<dbReference type="PANTHER" id="PTHR43000">
    <property type="entry name" value="DTDP-D-GLUCOSE 4,6-DEHYDRATASE-RELATED"/>
    <property type="match status" value="1"/>
</dbReference>
<protein>
    <recommendedName>
        <fullName evidence="4 7">dTDP-glucose 4,6-dehydratase</fullName>
        <ecNumber evidence="4 7">4.2.1.46</ecNumber>
    </recommendedName>
</protein>
<comment type="similarity">
    <text evidence="3 7">Belongs to the NAD(P)-dependent epimerase/dehydratase family. dTDP-glucose dehydratase subfamily.</text>
</comment>
<comment type="catalytic activity">
    <reaction evidence="1 7">
        <text>dTDP-alpha-D-glucose = dTDP-4-dehydro-6-deoxy-alpha-D-glucose + H2O</text>
        <dbReference type="Rhea" id="RHEA:17221"/>
        <dbReference type="ChEBI" id="CHEBI:15377"/>
        <dbReference type="ChEBI" id="CHEBI:57477"/>
        <dbReference type="ChEBI" id="CHEBI:57649"/>
        <dbReference type="EC" id="4.2.1.46"/>
    </reaction>
</comment>
<keyword evidence="5" id="KW-0520">NAD</keyword>
<evidence type="ECO:0000256" key="7">
    <source>
        <dbReference type="RuleBase" id="RU004473"/>
    </source>
</evidence>
<evidence type="ECO:0000259" key="8">
    <source>
        <dbReference type="Pfam" id="PF16363"/>
    </source>
</evidence>
<dbReference type="EMBL" id="JBHSRS010000082">
    <property type="protein sequence ID" value="MFC6283169.1"/>
    <property type="molecule type" value="Genomic_DNA"/>
</dbReference>
<dbReference type="InterPro" id="IPR005888">
    <property type="entry name" value="dTDP_Gluc_deHydtase"/>
</dbReference>
<evidence type="ECO:0000256" key="6">
    <source>
        <dbReference type="ARBA" id="ARBA00023239"/>
    </source>
</evidence>
<accession>A0ABW1U1Q4</accession>
<dbReference type="NCBIfam" id="TIGR01181">
    <property type="entry name" value="dTDP_gluc_dehyt"/>
    <property type="match status" value="1"/>
</dbReference>
<evidence type="ECO:0000313" key="10">
    <source>
        <dbReference type="Proteomes" id="UP001596270"/>
    </source>
</evidence>
<dbReference type="RefSeq" id="WP_371436914.1">
    <property type="nucleotide sequence ID" value="NZ_JBHSRS010000082.1"/>
</dbReference>
<comment type="caution">
    <text evidence="9">The sequence shown here is derived from an EMBL/GenBank/DDBJ whole genome shotgun (WGS) entry which is preliminary data.</text>
</comment>
<dbReference type="Pfam" id="PF16363">
    <property type="entry name" value="GDP_Man_Dehyd"/>
    <property type="match status" value="1"/>
</dbReference>
<dbReference type="InterPro" id="IPR016040">
    <property type="entry name" value="NAD(P)-bd_dom"/>
</dbReference>
<evidence type="ECO:0000256" key="2">
    <source>
        <dbReference type="ARBA" id="ARBA00001911"/>
    </source>
</evidence>
<gene>
    <name evidence="9" type="primary">rfbB</name>
    <name evidence="9" type="ORF">ACFQND_18245</name>
</gene>
<evidence type="ECO:0000256" key="3">
    <source>
        <dbReference type="ARBA" id="ARBA00008178"/>
    </source>
</evidence>
<dbReference type="CDD" id="cd05246">
    <property type="entry name" value="dTDP_GD_SDR_e"/>
    <property type="match status" value="1"/>
</dbReference>
<dbReference type="Gene3D" id="3.90.25.10">
    <property type="entry name" value="UDP-galactose 4-epimerase, domain 1"/>
    <property type="match status" value="1"/>
</dbReference>
<keyword evidence="10" id="KW-1185">Reference proteome</keyword>
<keyword evidence="6 7" id="KW-0456">Lyase</keyword>
<evidence type="ECO:0000256" key="1">
    <source>
        <dbReference type="ARBA" id="ARBA00001539"/>
    </source>
</evidence>
<evidence type="ECO:0000256" key="5">
    <source>
        <dbReference type="ARBA" id="ARBA00023027"/>
    </source>
</evidence>